<organism evidence="10 11">
    <name type="scientific">Rhizoclosmatium globosum</name>
    <dbReference type="NCBI Taxonomy" id="329046"/>
    <lineage>
        <taxon>Eukaryota</taxon>
        <taxon>Fungi</taxon>
        <taxon>Fungi incertae sedis</taxon>
        <taxon>Chytridiomycota</taxon>
        <taxon>Chytridiomycota incertae sedis</taxon>
        <taxon>Chytridiomycetes</taxon>
        <taxon>Chytridiales</taxon>
        <taxon>Chytriomycetaceae</taxon>
        <taxon>Rhizoclosmatium</taxon>
    </lineage>
</organism>
<dbReference type="HAMAP" id="MF_00181">
    <property type="entry name" value="Cytosol_peptidase_M17"/>
    <property type="match status" value="1"/>
</dbReference>
<feature type="domain" description="Cytosol aminopeptidase" evidence="8">
    <location>
        <begin position="197"/>
        <end position="508"/>
    </location>
</feature>
<comment type="catalytic activity">
    <reaction evidence="1">
        <text>Release of an N-terminal amino acid, Xaa-|-Yaa-, in which Xaa is preferably Leu, but may be other amino acids including Pro although not Arg or Lys, and Yaa may be Pro. Amino acid amides and methyl esters are also readily hydrolyzed, but rates on arylamides are exceedingly low.</text>
        <dbReference type="EC" id="3.4.11.1"/>
    </reaction>
</comment>
<keyword evidence="11" id="KW-1185">Reference proteome</keyword>
<evidence type="ECO:0000313" key="10">
    <source>
        <dbReference type="EMBL" id="ORY50839.1"/>
    </source>
</evidence>
<evidence type="ECO:0000313" key="11">
    <source>
        <dbReference type="Proteomes" id="UP000193642"/>
    </source>
</evidence>
<dbReference type="Pfam" id="PF02789">
    <property type="entry name" value="Peptidase_M17_N"/>
    <property type="match status" value="1"/>
</dbReference>
<dbReference type="InterPro" id="IPR043472">
    <property type="entry name" value="Macro_dom-like"/>
</dbReference>
<keyword evidence="5" id="KW-0645">Protease</keyword>
<keyword evidence="6" id="KW-0378">Hydrolase</keyword>
<feature type="compositionally biased region" description="Low complexity" evidence="7">
    <location>
        <begin position="20"/>
        <end position="31"/>
    </location>
</feature>
<sequence>MSAAWTTSANEAREARKSDSLSSLLSSTSPTASAPHALVVGATSKPGPGFELCSSAAASIGTGALAAIESQLSGLRFDAALGETRTVFVDGQVVCVVGLGKTSTAEAARKAAAAAVSSLRSLTKDAKKAEGPFRVALQPLASDAKATAEGSILAAFKYTDNITEKKQQITPIVYAPGAGIETVNKWHEGVILAEAQNTARHLMETPANFLTPILFAQRAQSLLSPLPSVSVTVRDESWIASQKMGSFLSVARGSAEPPRFLEIKYQGNKSSSDFPIGLVGKGVTFDTGGISIKPSNDMALMKGDMGGAAVVVGAIEAIAKLGLPINVVACIPLTENMPSGTATKPGDVVFAMNGKSIEVVDTDAEGRLILADAINYTCKTFKPKSLIEFSTLTGAIDVALGYPYAGVFTTSDSLWEGLNSAGKSAGDKLWRMPMDMDAYKSQIKSDAADLKNYGGRSAGSCTAAVFLQEFVEEGVEFAHIDIAGVMKQSGSYGILPKGMTGRPVRAIVEYVKTEADSKSL</sequence>
<comment type="caution">
    <text evidence="10">The sequence shown here is derived from an EMBL/GenBank/DDBJ whole genome shotgun (WGS) entry which is preliminary data.</text>
</comment>
<reference evidence="10 11" key="1">
    <citation type="submission" date="2016-07" db="EMBL/GenBank/DDBJ databases">
        <title>Pervasive Adenine N6-methylation of Active Genes in Fungi.</title>
        <authorList>
            <consortium name="DOE Joint Genome Institute"/>
            <person name="Mondo S.J."/>
            <person name="Dannebaum R.O."/>
            <person name="Kuo R.C."/>
            <person name="Labutti K."/>
            <person name="Haridas S."/>
            <person name="Kuo A."/>
            <person name="Salamov A."/>
            <person name="Ahrendt S.R."/>
            <person name="Lipzen A."/>
            <person name="Sullivan W."/>
            <person name="Andreopoulos W.B."/>
            <person name="Clum A."/>
            <person name="Lindquist E."/>
            <person name="Daum C."/>
            <person name="Ramamoorthy G.K."/>
            <person name="Gryganskyi A."/>
            <person name="Culley D."/>
            <person name="Magnuson J.K."/>
            <person name="James T.Y."/>
            <person name="O'Malley M.A."/>
            <person name="Stajich J.E."/>
            <person name="Spatafora J.W."/>
            <person name="Visel A."/>
            <person name="Grigoriev I.V."/>
        </authorList>
    </citation>
    <scope>NUCLEOTIDE SEQUENCE [LARGE SCALE GENOMIC DNA]</scope>
    <source>
        <strain evidence="10 11">JEL800</strain>
    </source>
</reference>
<dbReference type="InterPro" id="IPR011356">
    <property type="entry name" value="Leucine_aapep/pepB"/>
</dbReference>
<protein>
    <recommendedName>
        <fullName evidence="12">Cytosol aminopeptidase domain-containing protein</fullName>
    </recommendedName>
</protein>
<accession>A0A1Y2CUV6</accession>
<evidence type="ECO:0000256" key="7">
    <source>
        <dbReference type="SAM" id="MobiDB-lite"/>
    </source>
</evidence>
<dbReference type="GO" id="GO:0006508">
    <property type="term" value="P:proteolysis"/>
    <property type="evidence" value="ECO:0007669"/>
    <property type="project" value="UniProtKB-KW"/>
</dbReference>
<dbReference type="STRING" id="329046.A0A1Y2CUV6"/>
<dbReference type="PANTHER" id="PTHR11963">
    <property type="entry name" value="LEUCINE AMINOPEPTIDASE-RELATED"/>
    <property type="match status" value="1"/>
</dbReference>
<evidence type="ECO:0000256" key="3">
    <source>
        <dbReference type="ARBA" id="ARBA00009528"/>
    </source>
</evidence>
<evidence type="ECO:0000256" key="5">
    <source>
        <dbReference type="ARBA" id="ARBA00022670"/>
    </source>
</evidence>
<evidence type="ECO:0000256" key="2">
    <source>
        <dbReference type="ARBA" id="ARBA00001585"/>
    </source>
</evidence>
<dbReference type="InterPro" id="IPR000819">
    <property type="entry name" value="Peptidase_M17_C"/>
</dbReference>
<dbReference type="EMBL" id="MCGO01000006">
    <property type="protein sequence ID" value="ORY50839.1"/>
    <property type="molecule type" value="Genomic_DNA"/>
</dbReference>
<dbReference type="PRINTS" id="PR00481">
    <property type="entry name" value="LAMNOPPTDASE"/>
</dbReference>
<evidence type="ECO:0008006" key="12">
    <source>
        <dbReference type="Google" id="ProtNLM"/>
    </source>
</evidence>
<comment type="similarity">
    <text evidence="3">Belongs to the peptidase M17 family.</text>
</comment>
<dbReference type="OrthoDB" id="412814at2759"/>
<dbReference type="GO" id="GO:0030145">
    <property type="term" value="F:manganese ion binding"/>
    <property type="evidence" value="ECO:0007669"/>
    <property type="project" value="InterPro"/>
</dbReference>
<evidence type="ECO:0000256" key="4">
    <source>
        <dbReference type="ARBA" id="ARBA00022438"/>
    </source>
</evidence>
<dbReference type="Proteomes" id="UP000193642">
    <property type="component" value="Unassembled WGS sequence"/>
</dbReference>
<dbReference type="GO" id="GO:0070006">
    <property type="term" value="F:metalloaminopeptidase activity"/>
    <property type="evidence" value="ECO:0007669"/>
    <property type="project" value="InterPro"/>
</dbReference>
<evidence type="ECO:0000256" key="1">
    <source>
        <dbReference type="ARBA" id="ARBA00000135"/>
    </source>
</evidence>
<dbReference type="AlphaFoldDB" id="A0A1Y2CUV6"/>
<dbReference type="CDD" id="cd00433">
    <property type="entry name" value="Peptidase_M17"/>
    <property type="match status" value="1"/>
</dbReference>
<comment type="catalytic activity">
    <reaction evidence="2">
        <text>Release of N-terminal proline from a peptide.</text>
        <dbReference type="EC" id="3.4.11.5"/>
    </reaction>
</comment>
<feature type="compositionally biased region" description="Polar residues" evidence="7">
    <location>
        <begin position="1"/>
        <end position="10"/>
    </location>
</feature>
<dbReference type="Pfam" id="PF00883">
    <property type="entry name" value="Peptidase_M17"/>
    <property type="match status" value="1"/>
</dbReference>
<feature type="region of interest" description="Disordered" evidence="7">
    <location>
        <begin position="1"/>
        <end position="31"/>
    </location>
</feature>
<proteinExistence type="inferred from homology"/>
<dbReference type="SUPFAM" id="SSF53187">
    <property type="entry name" value="Zn-dependent exopeptidases"/>
    <property type="match status" value="1"/>
</dbReference>
<evidence type="ECO:0000259" key="8">
    <source>
        <dbReference type="Pfam" id="PF00883"/>
    </source>
</evidence>
<feature type="domain" description="Peptidase M17 leucyl aminopeptidase N-terminal" evidence="9">
    <location>
        <begin position="64"/>
        <end position="160"/>
    </location>
</feature>
<dbReference type="SUPFAM" id="SSF52949">
    <property type="entry name" value="Macro domain-like"/>
    <property type="match status" value="1"/>
</dbReference>
<dbReference type="PANTHER" id="PTHR11963:SF23">
    <property type="entry name" value="CYTOSOL AMINOPEPTIDASE"/>
    <property type="match status" value="1"/>
</dbReference>
<dbReference type="GO" id="GO:0005737">
    <property type="term" value="C:cytoplasm"/>
    <property type="evidence" value="ECO:0007669"/>
    <property type="project" value="InterPro"/>
</dbReference>
<dbReference type="InterPro" id="IPR008283">
    <property type="entry name" value="Peptidase_M17_N"/>
</dbReference>
<dbReference type="NCBIfam" id="NF002073">
    <property type="entry name" value="PRK00913.1-2"/>
    <property type="match status" value="1"/>
</dbReference>
<dbReference type="InterPro" id="IPR023042">
    <property type="entry name" value="Peptidase_M17_leu_NH2_pept"/>
</dbReference>
<name>A0A1Y2CUV6_9FUNG</name>
<evidence type="ECO:0000256" key="6">
    <source>
        <dbReference type="ARBA" id="ARBA00022801"/>
    </source>
</evidence>
<gene>
    <name evidence="10" type="ORF">BCR33DRAFT_780745</name>
</gene>
<evidence type="ECO:0000259" key="9">
    <source>
        <dbReference type="Pfam" id="PF02789"/>
    </source>
</evidence>
<dbReference type="Gene3D" id="3.40.630.10">
    <property type="entry name" value="Zn peptidases"/>
    <property type="match status" value="1"/>
</dbReference>
<dbReference type="Gene3D" id="3.40.220.10">
    <property type="entry name" value="Leucine Aminopeptidase, subunit E, domain 1"/>
    <property type="match status" value="1"/>
</dbReference>
<keyword evidence="4" id="KW-0031">Aminopeptidase</keyword>